<comment type="caution">
    <text evidence="1">The sequence shown here is derived from an EMBL/GenBank/DDBJ whole genome shotgun (WGS) entry which is preliminary data.</text>
</comment>
<evidence type="ECO:0000313" key="2">
    <source>
        <dbReference type="Proteomes" id="UP001209713"/>
    </source>
</evidence>
<organism evidence="1 2">
    <name type="scientific">Marinomonas sargassi</name>
    <dbReference type="NCBI Taxonomy" id="2984494"/>
    <lineage>
        <taxon>Bacteria</taxon>
        <taxon>Pseudomonadati</taxon>
        <taxon>Pseudomonadota</taxon>
        <taxon>Gammaproteobacteria</taxon>
        <taxon>Oceanospirillales</taxon>
        <taxon>Oceanospirillaceae</taxon>
        <taxon>Marinomonas</taxon>
    </lineage>
</organism>
<protein>
    <submittedName>
        <fullName evidence="1">Uncharacterized protein</fullName>
    </submittedName>
</protein>
<sequence length="75" mass="8823">MSDFLEEEVIERDFFSRPLEVQEDLLQQTWCNNCAEVDLGMKNPKEYESKDRVWIEGECLKCGQSTVTEIDESEE</sequence>
<dbReference type="EMBL" id="JAOVZB010000002">
    <property type="protein sequence ID" value="MCV2402304.1"/>
    <property type="molecule type" value="Genomic_DNA"/>
</dbReference>
<dbReference type="Proteomes" id="UP001209713">
    <property type="component" value="Unassembled WGS sequence"/>
</dbReference>
<accession>A0ABT2YQY6</accession>
<reference evidence="1 2" key="1">
    <citation type="submission" date="2022-10" db="EMBL/GenBank/DDBJ databases">
        <title>Marinomonas transparenta sp. nov. and Marinomonas sargassi sp. nov., isolated from marine alga (Sargassum natans (L.) Gaillon).</title>
        <authorList>
            <person name="Wang Y."/>
        </authorList>
    </citation>
    <scope>NUCLEOTIDE SEQUENCE [LARGE SCALE GENOMIC DNA]</scope>
    <source>
        <strain evidence="1 2">C2222</strain>
    </source>
</reference>
<gene>
    <name evidence="1" type="ORF">OFY17_05315</name>
</gene>
<keyword evidence="2" id="KW-1185">Reference proteome</keyword>
<name>A0ABT2YQY6_9GAMM</name>
<dbReference type="RefSeq" id="WP_263529684.1">
    <property type="nucleotide sequence ID" value="NZ_JAOVZB010000002.1"/>
</dbReference>
<proteinExistence type="predicted"/>
<evidence type="ECO:0000313" key="1">
    <source>
        <dbReference type="EMBL" id="MCV2402304.1"/>
    </source>
</evidence>